<dbReference type="Pfam" id="PF05893">
    <property type="entry name" value="LuxC"/>
    <property type="match status" value="1"/>
</dbReference>
<dbReference type="SUPFAM" id="SSF53720">
    <property type="entry name" value="ALDH-like"/>
    <property type="match status" value="1"/>
</dbReference>
<dbReference type="Proteomes" id="UP001484239">
    <property type="component" value="Unassembled WGS sequence"/>
</dbReference>
<evidence type="ECO:0000313" key="3">
    <source>
        <dbReference type="Proteomes" id="UP001484239"/>
    </source>
</evidence>
<keyword evidence="1" id="KW-0521">NADP</keyword>
<keyword evidence="3" id="KW-1185">Reference proteome</keyword>
<dbReference type="InterPro" id="IPR016161">
    <property type="entry name" value="Ald_DH/histidinol_DH"/>
</dbReference>
<evidence type="ECO:0000256" key="1">
    <source>
        <dbReference type="ARBA" id="ARBA00022857"/>
    </source>
</evidence>
<reference evidence="2 3" key="1">
    <citation type="submission" date="2024-02" db="EMBL/GenBank/DDBJ databases">
        <title>A novel Gemmatimonadota bacterium.</title>
        <authorList>
            <person name="Du Z.-J."/>
            <person name="Ye Y.-Q."/>
        </authorList>
    </citation>
    <scope>NUCLEOTIDE SEQUENCE [LARGE SCALE GENOMIC DNA]</scope>
    <source>
        <strain evidence="2 3">DH-20</strain>
    </source>
</reference>
<dbReference type="InterPro" id="IPR008670">
    <property type="entry name" value="CoA_reduct_LuxC"/>
</dbReference>
<gene>
    <name evidence="2" type="ORF">WI372_02730</name>
</gene>
<name>A0ABU9E5U2_9BACT</name>
<organism evidence="2 3">
    <name type="scientific">Gaopeijia maritima</name>
    <dbReference type="NCBI Taxonomy" id="3119007"/>
    <lineage>
        <taxon>Bacteria</taxon>
        <taxon>Pseudomonadati</taxon>
        <taxon>Gemmatimonadota</taxon>
        <taxon>Longimicrobiia</taxon>
        <taxon>Gaopeijiales</taxon>
        <taxon>Gaopeijiaceae</taxon>
        <taxon>Gaopeijia</taxon>
    </lineage>
</organism>
<protein>
    <submittedName>
        <fullName evidence="2">Acyl-CoA reductase</fullName>
    </submittedName>
</protein>
<accession>A0ABU9E5U2</accession>
<proteinExistence type="predicted"/>
<comment type="caution">
    <text evidence="2">The sequence shown here is derived from an EMBL/GenBank/DDBJ whole genome shotgun (WGS) entry which is preliminary data.</text>
</comment>
<dbReference type="RefSeq" id="WP_405277968.1">
    <property type="nucleotide sequence ID" value="NZ_JBBHLI010000001.1"/>
</dbReference>
<sequence>MTLPTPGEGEPLEAVVERLSRAAGPLRATRWRDRVRVLGRVGARFLDPDDPLRRTALEQLPDSAALSPEQARWVLEGMARDWTERRLETLVATEFEVPDALDRWVDDPRAPEGRRVRVFPLAPGFALHIASGSVPGVSTTSMLRSLLVGCPVLLKPGRGDRLLPDLFLRGLEEEAGVATTARALADAAVCRVWAGGAGSPDEERALRAAGAVVVYGGLDTVADLRRRLPATTPVVEYGHRLSLAVVGDRPEPELPARLAAAVAAFDQRGCVCPHRVYALGGAVAARALAERVAEALDALADDVPQGPTDLGVASAVQQLRGTLHLRAAAGEDVAVHEGVDARWTVAVDPDPVFAPSCLGRTIVITPLADLADLDEILAPVGPVLQTVGVDGFEPDRLDALAERVGRLGASRVVPVAHMAFPPAWWLHDGQGPLRRLVRWAARGEF</sequence>
<evidence type="ECO:0000313" key="2">
    <source>
        <dbReference type="EMBL" id="MEK9499896.1"/>
    </source>
</evidence>
<dbReference type="EMBL" id="JBBHLI010000001">
    <property type="protein sequence ID" value="MEK9499896.1"/>
    <property type="molecule type" value="Genomic_DNA"/>
</dbReference>